<keyword evidence="7" id="KW-0407">Ion channel</keyword>
<evidence type="ECO:0000256" key="5">
    <source>
        <dbReference type="ARBA" id="ARBA00024167"/>
    </source>
</evidence>
<proteinExistence type="inferred from homology"/>
<dbReference type="InterPro" id="IPR021134">
    <property type="entry name" value="Bestrophin-like"/>
</dbReference>
<keyword evidence="7" id="KW-0813">Transport</keyword>
<comment type="caution">
    <text evidence="7">Lacks conserved residue(s) required for the propagation of feature annotation.</text>
</comment>
<dbReference type="OrthoDB" id="201595at2759"/>
<organism evidence="8 9">
    <name type="scientific">Eubucco bourcierii</name>
    <name type="common">red-headed barbet</name>
    <dbReference type="NCBI Taxonomy" id="91767"/>
    <lineage>
        <taxon>Eukaryota</taxon>
        <taxon>Metazoa</taxon>
        <taxon>Chordata</taxon>
        <taxon>Craniata</taxon>
        <taxon>Vertebrata</taxon>
        <taxon>Euteleostomi</taxon>
        <taxon>Archelosauria</taxon>
        <taxon>Archosauria</taxon>
        <taxon>Dinosauria</taxon>
        <taxon>Saurischia</taxon>
        <taxon>Theropoda</taxon>
        <taxon>Coelurosauria</taxon>
        <taxon>Aves</taxon>
        <taxon>Neognathae</taxon>
        <taxon>Neoaves</taxon>
        <taxon>Telluraves</taxon>
        <taxon>Coraciimorphae</taxon>
        <taxon>Piciformes</taxon>
        <taxon>Ramphastidae</taxon>
        <taxon>Eubucco</taxon>
    </lineage>
</organism>
<evidence type="ECO:0000256" key="1">
    <source>
        <dbReference type="ARBA" id="ARBA00004370"/>
    </source>
</evidence>
<dbReference type="EMBL" id="VWZE01019828">
    <property type="protein sequence ID" value="NXF95185.1"/>
    <property type="molecule type" value="Genomic_DNA"/>
</dbReference>
<keyword evidence="4 7" id="KW-0472">Membrane</keyword>
<sequence length="83" mass="9736">MTVTYTNRVADARLGTFSQLLLQWKGSIYKLLYSEFLIFIFLYFTISLVYRLILSESQRLMFEKLALYCNSYAELIPVSFVLG</sequence>
<keyword evidence="7" id="KW-0869">Chloride channel</keyword>
<accession>A0A7K8XV33</accession>
<keyword evidence="7" id="KW-0406">Ion transport</keyword>
<evidence type="ECO:0000256" key="2">
    <source>
        <dbReference type="ARBA" id="ARBA00022692"/>
    </source>
</evidence>
<feature type="transmembrane region" description="Helical" evidence="7">
    <location>
        <begin position="31"/>
        <end position="53"/>
    </location>
</feature>
<keyword evidence="3 7" id="KW-1133">Transmembrane helix</keyword>
<evidence type="ECO:0000256" key="7">
    <source>
        <dbReference type="RuleBase" id="RU363126"/>
    </source>
</evidence>
<keyword evidence="2 7" id="KW-0812">Transmembrane</keyword>
<feature type="non-terminal residue" evidence="8">
    <location>
        <position position="83"/>
    </location>
</feature>
<comment type="similarity">
    <text evidence="6 7">Belongs to the anion channel-forming bestrophin (TC 1.A.46) family. Calcium-sensitive chloride channel subfamily.</text>
</comment>
<comment type="subcellular location">
    <subcellularLocation>
        <location evidence="7">Cell membrane</location>
        <topology evidence="7">Multi-pass membrane protein</topology>
    </subcellularLocation>
    <subcellularLocation>
        <location evidence="1">Membrane</location>
    </subcellularLocation>
</comment>
<dbReference type="PANTHER" id="PTHR10736:SF4">
    <property type="entry name" value="BESTROPHIN-1"/>
    <property type="match status" value="1"/>
</dbReference>
<comment type="function">
    <text evidence="7">Forms chloride channels.</text>
</comment>
<dbReference type="PANTHER" id="PTHR10736">
    <property type="entry name" value="BESTROPHIN"/>
    <property type="match status" value="1"/>
</dbReference>
<reference evidence="8 9" key="1">
    <citation type="submission" date="2019-09" db="EMBL/GenBank/DDBJ databases">
        <title>Bird 10,000 Genomes (B10K) Project - Family phase.</title>
        <authorList>
            <person name="Zhang G."/>
        </authorList>
    </citation>
    <scope>NUCLEOTIDE SEQUENCE [LARGE SCALE GENOMIC DNA]</scope>
    <source>
        <strain evidence="8">B10K-DU-001-04</strain>
        <tissue evidence="8">Muscle</tissue>
    </source>
</reference>
<dbReference type="GO" id="GO:0005254">
    <property type="term" value="F:chloride channel activity"/>
    <property type="evidence" value="ECO:0007669"/>
    <property type="project" value="UniProtKB-KW"/>
</dbReference>
<feature type="non-terminal residue" evidence="8">
    <location>
        <position position="1"/>
    </location>
</feature>
<evidence type="ECO:0000313" key="9">
    <source>
        <dbReference type="Proteomes" id="UP000583613"/>
    </source>
</evidence>
<protein>
    <recommendedName>
        <fullName evidence="7">Bestrophin homolog</fullName>
    </recommendedName>
</protein>
<comment type="caution">
    <text evidence="8">The sequence shown here is derived from an EMBL/GenBank/DDBJ whole genome shotgun (WGS) entry which is preliminary data.</text>
</comment>
<comment type="catalytic activity">
    <reaction evidence="5">
        <text>chloride(in) = chloride(out)</text>
        <dbReference type="Rhea" id="RHEA:29823"/>
        <dbReference type="ChEBI" id="CHEBI:17996"/>
    </reaction>
</comment>
<keyword evidence="9" id="KW-1185">Reference proteome</keyword>
<keyword evidence="7" id="KW-0868">Chloride</keyword>
<gene>
    <name evidence="8" type="primary">Best1_0</name>
    <name evidence="8" type="ORF">EUBBOU_R05845</name>
</gene>
<evidence type="ECO:0000256" key="4">
    <source>
        <dbReference type="ARBA" id="ARBA00023136"/>
    </source>
</evidence>
<dbReference type="GO" id="GO:0034707">
    <property type="term" value="C:chloride channel complex"/>
    <property type="evidence" value="ECO:0007669"/>
    <property type="project" value="UniProtKB-KW"/>
</dbReference>
<dbReference type="Proteomes" id="UP000583613">
    <property type="component" value="Unassembled WGS sequence"/>
</dbReference>
<evidence type="ECO:0000256" key="6">
    <source>
        <dbReference type="ARBA" id="ARBA00034769"/>
    </source>
</evidence>
<dbReference type="GO" id="GO:0005886">
    <property type="term" value="C:plasma membrane"/>
    <property type="evidence" value="ECO:0007669"/>
    <property type="project" value="UniProtKB-SubCell"/>
</dbReference>
<evidence type="ECO:0000313" key="8">
    <source>
        <dbReference type="EMBL" id="NXF95185.1"/>
    </source>
</evidence>
<name>A0A7K8XV33_9PICI</name>
<evidence type="ECO:0000256" key="3">
    <source>
        <dbReference type="ARBA" id="ARBA00022989"/>
    </source>
</evidence>
<dbReference type="Pfam" id="PF01062">
    <property type="entry name" value="Bestrophin"/>
    <property type="match status" value="1"/>
</dbReference>
<dbReference type="InterPro" id="IPR000615">
    <property type="entry name" value="Bestrophin"/>
</dbReference>
<dbReference type="AlphaFoldDB" id="A0A7K8XV33"/>
<keyword evidence="7" id="KW-1003">Cell membrane</keyword>